<reference evidence="2" key="1">
    <citation type="submission" date="2016-10" db="EMBL/GenBank/DDBJ databases">
        <authorList>
            <person name="Varghese N."/>
            <person name="Submissions S."/>
        </authorList>
    </citation>
    <scope>NUCLEOTIDE SEQUENCE [LARGE SCALE GENOMIC DNA]</scope>
    <source>
        <strain evidence="2">CCM 7469</strain>
    </source>
</reference>
<dbReference type="AlphaFoldDB" id="A0A1G8LRB8"/>
<dbReference type="OrthoDB" id="21302at2"/>
<accession>A0A1G8LRB8</accession>
<dbReference type="Pfam" id="PF11004">
    <property type="entry name" value="Kdo_hydroxy"/>
    <property type="match status" value="1"/>
</dbReference>
<dbReference type="Proteomes" id="UP000199636">
    <property type="component" value="Unassembled WGS sequence"/>
</dbReference>
<name>A0A1G8LRB8_9PSED</name>
<protein>
    <submittedName>
        <fullName evidence="1">3-deoxy-D-manno-oct-2-ulosonic acid (Kdo) hydroxylase</fullName>
    </submittedName>
</protein>
<dbReference type="STRING" id="428992.SAMN05216272_11241"/>
<organism evidence="1 2">
    <name type="scientific">Pseudomonas panipatensis</name>
    <dbReference type="NCBI Taxonomy" id="428992"/>
    <lineage>
        <taxon>Bacteria</taxon>
        <taxon>Pseudomonadati</taxon>
        <taxon>Pseudomonadota</taxon>
        <taxon>Gammaproteobacteria</taxon>
        <taxon>Pseudomonadales</taxon>
        <taxon>Pseudomonadaceae</taxon>
        <taxon>Pseudomonas</taxon>
    </lineage>
</organism>
<dbReference type="InterPro" id="IPR021266">
    <property type="entry name" value="Kdo_hydroxlase"/>
</dbReference>
<evidence type="ECO:0000313" key="1">
    <source>
        <dbReference type="EMBL" id="SDI58216.1"/>
    </source>
</evidence>
<dbReference type="RefSeq" id="WP_090267210.1">
    <property type="nucleotide sequence ID" value="NZ_FNDS01000012.1"/>
</dbReference>
<proteinExistence type="predicted"/>
<evidence type="ECO:0000313" key="2">
    <source>
        <dbReference type="Proteomes" id="UP000199636"/>
    </source>
</evidence>
<sequence>MSAARPVLTLADWRPHATPPSDTLIERLERGAVLLFPDLGFALNDEEQALLDPAWVDRGRKNVSLTPLDGHLNGISDPGARRIASQLLERYYRFSLNLLEQLFVAYRGNLHHPTTSLRLHAIANWSERSSWRKDDRRLHIDAFPSRPIHGDRILRVFSNINPDGQPRRWRLGSDFESLCRRYLSDQKGANPLHTWLLAQLKITKRRRSDYDHLMLRLHDRMKADERLQEEPANTVDFPAGSTWICFSDQAAHAVSAGQFMLEQTVLLPVTAMQDPQRSPLAVLERLKGRRLA</sequence>
<gene>
    <name evidence="1" type="ORF">SAMN05216272_11241</name>
</gene>
<dbReference type="EMBL" id="FNDS01000012">
    <property type="protein sequence ID" value="SDI58216.1"/>
    <property type="molecule type" value="Genomic_DNA"/>
</dbReference>
<keyword evidence="2" id="KW-1185">Reference proteome</keyword>